<evidence type="ECO:0000313" key="2">
    <source>
        <dbReference type="EMBL" id="CAB5383150.1"/>
    </source>
</evidence>
<reference evidence="2" key="1">
    <citation type="submission" date="2020-05" db="EMBL/GenBank/DDBJ databases">
        <authorList>
            <person name="Rincon C."/>
            <person name="Sanders R I."/>
            <person name="Robbins C."/>
            <person name="Chaturvedi A."/>
        </authorList>
    </citation>
    <scope>NUCLEOTIDE SEQUENCE</scope>
    <source>
        <strain evidence="2">CHB12</strain>
    </source>
</reference>
<comment type="caution">
    <text evidence="2">The sequence shown here is derived from an EMBL/GenBank/DDBJ whole genome shotgun (WGS) entry which is preliminary data.</text>
</comment>
<organism evidence="2 3">
    <name type="scientific">Rhizophagus irregularis</name>
    <dbReference type="NCBI Taxonomy" id="588596"/>
    <lineage>
        <taxon>Eukaryota</taxon>
        <taxon>Fungi</taxon>
        <taxon>Fungi incertae sedis</taxon>
        <taxon>Mucoromycota</taxon>
        <taxon>Glomeromycotina</taxon>
        <taxon>Glomeromycetes</taxon>
        <taxon>Glomerales</taxon>
        <taxon>Glomeraceae</taxon>
        <taxon>Rhizophagus</taxon>
    </lineage>
</organism>
<evidence type="ECO:0000313" key="3">
    <source>
        <dbReference type="Proteomes" id="UP000684084"/>
    </source>
</evidence>
<name>A0A915ZPW7_9GLOM</name>
<dbReference type="Proteomes" id="UP000684084">
    <property type="component" value="Unassembled WGS sequence"/>
</dbReference>
<protein>
    <submittedName>
        <fullName evidence="2">Uncharacterized protein</fullName>
    </submittedName>
</protein>
<accession>A0A915ZPW7</accession>
<feature type="region of interest" description="Disordered" evidence="1">
    <location>
        <begin position="1"/>
        <end position="20"/>
    </location>
</feature>
<gene>
    <name evidence="2" type="ORF">CHRIB12_LOCUS18261</name>
</gene>
<dbReference type="AlphaFoldDB" id="A0A915ZPW7"/>
<evidence type="ECO:0000256" key="1">
    <source>
        <dbReference type="SAM" id="MobiDB-lite"/>
    </source>
</evidence>
<sequence>MEGRGNEDERKGNDKKDKKDPRCFIKQFQLLQNKEWCQKIILSPHDSNNLVIMNIGAESRKRRIDENKVDEQ</sequence>
<dbReference type="EMBL" id="CAGKOT010000048">
    <property type="protein sequence ID" value="CAB5383150.1"/>
    <property type="molecule type" value="Genomic_DNA"/>
</dbReference>
<proteinExistence type="predicted"/>